<evidence type="ECO:0000313" key="3">
    <source>
        <dbReference type="Proteomes" id="UP000242219"/>
    </source>
</evidence>
<evidence type="ECO:0000256" key="1">
    <source>
        <dbReference type="SAM" id="Phobius"/>
    </source>
</evidence>
<accession>A0A1V6M231</accession>
<name>A0A1V6M231_9BACT</name>
<keyword evidence="3" id="KW-1185">Reference proteome</keyword>
<protein>
    <submittedName>
        <fullName evidence="2">Uncharacterized protein</fullName>
    </submittedName>
</protein>
<comment type="caution">
    <text evidence="2">The sequence shown here is derived from an EMBL/GenBank/DDBJ whole genome shotgun (WGS) entry which is preliminary data.</text>
</comment>
<dbReference type="EMBL" id="MJUW02000034">
    <property type="protein sequence ID" value="OQD46458.1"/>
    <property type="molecule type" value="Genomic_DNA"/>
</dbReference>
<keyword evidence="1" id="KW-0472">Membrane</keyword>
<keyword evidence="1" id="KW-0812">Transmembrane</keyword>
<gene>
    <name evidence="2" type="ORF">BIY37_03125</name>
</gene>
<dbReference type="Proteomes" id="UP000242219">
    <property type="component" value="Unassembled WGS sequence"/>
</dbReference>
<keyword evidence="1" id="KW-1133">Transmembrane helix</keyword>
<proteinExistence type="predicted"/>
<reference evidence="2 3" key="1">
    <citation type="journal article" date="2016" name="Genome Announc.">
        <title>Draft Genome Sequence of the Anaerobic Ammonium-Oxidizing Bacterium 'Candidatus Brocadia sp. 40'.</title>
        <authorList>
            <person name="Ali M."/>
            <person name="Haroon M.F."/>
            <person name="Narita Y."/>
            <person name="Zhang L."/>
            <person name="Rangel Shaw D."/>
            <person name="Okabe S."/>
            <person name="Saikaly P.E."/>
        </authorList>
    </citation>
    <scope>NUCLEOTIDE SEQUENCE [LARGE SCALE GENOMIC DNA]</scope>
    <source>
        <strain evidence="2 3">40</strain>
    </source>
</reference>
<evidence type="ECO:0000313" key="2">
    <source>
        <dbReference type="EMBL" id="OQD46458.1"/>
    </source>
</evidence>
<organism evidence="2 3">
    <name type="scientific">Candidatus Brocadia sapporoensis</name>
    <dbReference type="NCBI Taxonomy" id="392547"/>
    <lineage>
        <taxon>Bacteria</taxon>
        <taxon>Pseudomonadati</taxon>
        <taxon>Planctomycetota</taxon>
        <taxon>Candidatus Brocadiia</taxon>
        <taxon>Candidatus Brocadiales</taxon>
        <taxon>Candidatus Brocadiaceae</taxon>
        <taxon>Candidatus Brocadia</taxon>
    </lineage>
</organism>
<feature type="transmembrane region" description="Helical" evidence="1">
    <location>
        <begin position="26"/>
        <end position="49"/>
    </location>
</feature>
<dbReference type="AlphaFoldDB" id="A0A1V6M231"/>
<sequence length="301" mass="34855">MNTIRNINFSHVRKICYGISTRVLNFWPVIGMGFLTFLILLFVFIFPLSNKCDKTFKNMKDLFTALEKYAAKKDLYNESWIASKGQEAEVYNKEIEKCRSFLKEKDDHLESVFMIQDTEERVIKVEDEALWKNEYEKRISALLTKLETNHIAIGDGALPFQNWGQVIPTWENILSAQKKFWIIEAIVNIVLNNHKITKLEKITFKESCCSYDPAFAHIYSAIPITMRFELQADGIQFLLHDVLKSPIPFIIEGFNISSTNKISNPDFSIENNNPVHVETSNNVSNFITDITIDAYIIDYKT</sequence>